<protein>
    <submittedName>
        <fullName evidence="2">Uncharacterized protein</fullName>
    </submittedName>
</protein>
<reference evidence="2 3" key="1">
    <citation type="submission" date="2019-08" db="EMBL/GenBank/DDBJ databases">
        <authorList>
            <person name="Dhanesh K."/>
            <person name="Kumar G."/>
            <person name="Sasikala C."/>
            <person name="Venkata Ramana C."/>
        </authorList>
    </citation>
    <scope>NUCLEOTIDE SEQUENCE [LARGE SCALE GENOMIC DNA]</scope>
    <source>
        <strain evidence="2 3">JC645</strain>
    </source>
</reference>
<organism evidence="2 3">
    <name type="scientific">Roseiconus nitratireducens</name>
    <dbReference type="NCBI Taxonomy" id="2605748"/>
    <lineage>
        <taxon>Bacteria</taxon>
        <taxon>Pseudomonadati</taxon>
        <taxon>Planctomycetota</taxon>
        <taxon>Planctomycetia</taxon>
        <taxon>Pirellulales</taxon>
        <taxon>Pirellulaceae</taxon>
        <taxon>Roseiconus</taxon>
    </lineage>
</organism>
<evidence type="ECO:0000256" key="1">
    <source>
        <dbReference type="SAM" id="SignalP"/>
    </source>
</evidence>
<keyword evidence="3" id="KW-1185">Reference proteome</keyword>
<gene>
    <name evidence="2" type="ORF">FYK55_13235</name>
</gene>
<proteinExistence type="predicted"/>
<keyword evidence="1" id="KW-0732">Signal</keyword>
<dbReference type="RefSeq" id="WP_150076899.1">
    <property type="nucleotide sequence ID" value="NZ_VWOX01000006.1"/>
</dbReference>
<dbReference type="EMBL" id="VWOX01000006">
    <property type="protein sequence ID" value="KAA5543234.1"/>
    <property type="molecule type" value="Genomic_DNA"/>
</dbReference>
<feature type="chain" id="PRO_5024464271" evidence="1">
    <location>
        <begin position="22"/>
        <end position="456"/>
    </location>
</feature>
<sequence length="456" mass="48059">MNIRLIHTVLRHRAATVLALAATAAMNLGGTVTSAQSLADSQLIDAEVANAAAFGPGPAASYSAGTAFGLSPGTRVIQASQVRTAADVTPGRSSVAAQRPSGPLAPGTIAQAVGVSDANERGAIAQVGFGCRSCSRSSCNGGCYSGGYSGGYAGGYGASMSGASYGSACGVPCDPYCYVTVEGLYMNRGGDDGFSYTRNVVMDDFDFEFAPRITIGRVPDCVNGFEFTWIGQLDWDRSVSVVDPGEGIQSVLVAAGDLDPSLVAPFQNSTYQAQTYSSEYSSFELNKTLMGWDVVKLLIGGRYINFDEDYRLTGWGNPGTGLITSMTENDLIGAQVGVDMLYPVARHLYTDLRGRAGAYLNVAESDVRLYNQAELAIRNQDDDVELAGVFEGGAGLRLQCGEMLSVRVGGEIWYIAGLATASDQLTPRVTENFGRNVDIDDDIFFVGVTASAELRF</sequence>
<feature type="signal peptide" evidence="1">
    <location>
        <begin position="1"/>
        <end position="21"/>
    </location>
</feature>
<accession>A0A5M6D6R7</accession>
<dbReference type="AlphaFoldDB" id="A0A5M6D6R7"/>
<name>A0A5M6D6R7_9BACT</name>
<dbReference type="Proteomes" id="UP000324479">
    <property type="component" value="Unassembled WGS sequence"/>
</dbReference>
<evidence type="ECO:0000313" key="3">
    <source>
        <dbReference type="Proteomes" id="UP000324479"/>
    </source>
</evidence>
<evidence type="ECO:0000313" key="2">
    <source>
        <dbReference type="EMBL" id="KAA5543234.1"/>
    </source>
</evidence>
<comment type="caution">
    <text evidence="2">The sequence shown here is derived from an EMBL/GenBank/DDBJ whole genome shotgun (WGS) entry which is preliminary data.</text>
</comment>